<dbReference type="VEuPathDB" id="TriTrypDB:ECC02_009606"/>
<protein>
    <submittedName>
        <fullName evidence="2">Mucin-associated surface protein (MASP) subgroup S012</fullName>
    </submittedName>
</protein>
<feature type="region of interest" description="Disordered" evidence="1">
    <location>
        <begin position="133"/>
        <end position="386"/>
    </location>
</feature>
<accession>A0A7J6XTF8</accession>
<sequence>MVDALLLGAAICQGVWLCVLQRPRFLLCVDGMLVCAGGYTQVTGVIMMMTGRVLLVCALCVLWCGAGGGCKEVPAHPDSDASTDIERDRGQSQDLSLSETPGSHTPGSETLVTNVQQEEVLLPLLEFSQAGTEDVAGKEKARKEDVTKEIGKEEKVGETGKGIQKPEDELISVKGQQSHDKEGLRPQLLNGPYGVGTATPSRGSLPVNKDQRELSNPLQPPLPNSSPHVIPSSTSAAGRGDDKSHENGNETKNSQQPVVGGIQEKNGTGVKAVASTSGEENSRLSVTTLEEMGDATKKGDSNSSTAATAALRSDAGTEGTPTTNHPNQPSTEGATPPGTNSDGEAAPANKYDTVSQSAGSTTAPTTNATTGDTATPGHSDGSTAVSHTTSPLLLLFIVACAAAAAVVAA</sequence>
<reference evidence="2 3" key="1">
    <citation type="journal article" date="2019" name="Genome Biol. Evol.">
        <title>Nanopore Sequencing Significantly Improves Genome Assembly of the Protozoan Parasite Trypanosoma cruzi.</title>
        <authorList>
            <person name="Diaz-Viraque F."/>
            <person name="Pita S."/>
            <person name="Greif G."/>
            <person name="de Souza R.C.M."/>
            <person name="Iraola G."/>
            <person name="Robello C."/>
        </authorList>
    </citation>
    <scope>NUCLEOTIDE SEQUENCE [LARGE SCALE GENOMIC DNA]</scope>
    <source>
        <strain evidence="2 3">Berenice</strain>
    </source>
</reference>
<dbReference type="VEuPathDB" id="TriTrypDB:BCY84_06197"/>
<organism evidence="2 3">
    <name type="scientific">Trypanosoma cruzi</name>
    <dbReference type="NCBI Taxonomy" id="5693"/>
    <lineage>
        <taxon>Eukaryota</taxon>
        <taxon>Discoba</taxon>
        <taxon>Euglenozoa</taxon>
        <taxon>Kinetoplastea</taxon>
        <taxon>Metakinetoplastina</taxon>
        <taxon>Trypanosomatida</taxon>
        <taxon>Trypanosomatidae</taxon>
        <taxon>Trypanosoma</taxon>
        <taxon>Schizotrypanum</taxon>
    </lineage>
</organism>
<feature type="compositionally biased region" description="Low complexity" evidence="1">
    <location>
        <begin position="357"/>
        <end position="376"/>
    </location>
</feature>
<feature type="compositionally biased region" description="Polar residues" evidence="1">
    <location>
        <begin position="319"/>
        <end position="342"/>
    </location>
</feature>
<feature type="compositionally biased region" description="Basic and acidic residues" evidence="1">
    <location>
        <begin position="135"/>
        <end position="168"/>
    </location>
</feature>
<feature type="compositionally biased region" description="Polar residues" evidence="1">
    <location>
        <begin position="274"/>
        <end position="288"/>
    </location>
</feature>
<proteinExistence type="predicted"/>
<evidence type="ECO:0000313" key="2">
    <source>
        <dbReference type="EMBL" id="KAF5217505.1"/>
    </source>
</evidence>
<dbReference type="AlphaFoldDB" id="A0A7J6XTF8"/>
<dbReference type="EMBL" id="JABDHM010000132">
    <property type="protein sequence ID" value="KAF5217505.1"/>
    <property type="molecule type" value="Genomic_DNA"/>
</dbReference>
<feature type="compositionally biased region" description="Polar residues" evidence="1">
    <location>
        <begin position="92"/>
        <end position="109"/>
    </location>
</feature>
<name>A0A7J6XTF8_TRYCR</name>
<gene>
    <name evidence="2" type="ORF">ECC02_009606</name>
</gene>
<dbReference type="Proteomes" id="UP000583944">
    <property type="component" value="Unassembled WGS sequence"/>
</dbReference>
<evidence type="ECO:0000313" key="3">
    <source>
        <dbReference type="Proteomes" id="UP000583944"/>
    </source>
</evidence>
<feature type="region of interest" description="Disordered" evidence="1">
    <location>
        <begin position="77"/>
        <end position="109"/>
    </location>
</feature>
<comment type="caution">
    <text evidence="2">The sequence shown here is derived from an EMBL/GenBank/DDBJ whole genome shotgun (WGS) entry which is preliminary data.</text>
</comment>
<feature type="compositionally biased region" description="Basic and acidic residues" evidence="1">
    <location>
        <begin position="239"/>
        <end position="249"/>
    </location>
</feature>
<evidence type="ECO:0000256" key="1">
    <source>
        <dbReference type="SAM" id="MobiDB-lite"/>
    </source>
</evidence>
<feature type="compositionally biased region" description="Basic and acidic residues" evidence="1">
    <location>
        <begin position="77"/>
        <end position="91"/>
    </location>
</feature>